<feature type="region of interest" description="Disordered" evidence="1">
    <location>
        <begin position="182"/>
        <end position="236"/>
    </location>
</feature>
<protein>
    <submittedName>
        <fullName evidence="2">Uncharacterized protein</fullName>
    </submittedName>
</protein>
<dbReference type="Proteomes" id="UP000249842">
    <property type="component" value="Unassembled WGS sequence"/>
</dbReference>
<reference evidence="3" key="1">
    <citation type="submission" date="2018-05" db="EMBL/GenBank/DDBJ databases">
        <authorList>
            <person name="Li X."/>
        </authorList>
    </citation>
    <scope>NUCLEOTIDE SEQUENCE [LARGE SCALE GENOMIC DNA]</scope>
    <source>
        <strain evidence="3">HKS-05</strain>
    </source>
</reference>
<sequence>MDDVARLLLLLALAGVTLTLLGGAAIWYSDEARRIRRGLRKVLRAEPHALLVARGRGRGVGFNFTSNILAVTWDAGAWCLLYRIEELVGAELVVDGQVVGRSYRGEPRRPLDMLTGADKLVRLRLVFDDPYRPDFDLDLWLPQDEARRKALSAPEAVQEANRWLARTEALFRRPVPRREAVAVAARPAPEPAPEPVAPPVPQRRPEPEPRLDALPFGDDEDQHQDEDQFEDHKAET</sequence>
<evidence type="ECO:0000313" key="2">
    <source>
        <dbReference type="EMBL" id="RAK61014.1"/>
    </source>
</evidence>
<comment type="caution">
    <text evidence="2">The sequence shown here is derived from an EMBL/GenBank/DDBJ whole genome shotgun (WGS) entry which is preliminary data.</text>
</comment>
<gene>
    <name evidence="2" type="ORF">DJ021_14960</name>
</gene>
<keyword evidence="3" id="KW-1185">Reference proteome</keyword>
<dbReference type="EMBL" id="QFYP01000001">
    <property type="protein sequence ID" value="RAK61014.1"/>
    <property type="molecule type" value="Genomic_DNA"/>
</dbReference>
<evidence type="ECO:0000256" key="1">
    <source>
        <dbReference type="SAM" id="MobiDB-lite"/>
    </source>
</evidence>
<organism evidence="2 3">
    <name type="scientific">Phenylobacterium hankyongense</name>
    <dbReference type="NCBI Taxonomy" id="1813876"/>
    <lineage>
        <taxon>Bacteria</taxon>
        <taxon>Pseudomonadati</taxon>
        <taxon>Pseudomonadota</taxon>
        <taxon>Alphaproteobacteria</taxon>
        <taxon>Caulobacterales</taxon>
        <taxon>Caulobacteraceae</taxon>
        <taxon>Phenylobacterium</taxon>
    </lineage>
</organism>
<accession>A0A328B566</accession>
<feature type="compositionally biased region" description="Acidic residues" evidence="1">
    <location>
        <begin position="217"/>
        <end position="229"/>
    </location>
</feature>
<evidence type="ECO:0000313" key="3">
    <source>
        <dbReference type="Proteomes" id="UP000249842"/>
    </source>
</evidence>
<name>A0A328B566_9CAUL</name>
<dbReference type="RefSeq" id="WP_111458306.1">
    <property type="nucleotide sequence ID" value="NZ_QFYP01000001.1"/>
</dbReference>
<dbReference type="AlphaFoldDB" id="A0A328B566"/>
<feature type="compositionally biased region" description="Pro residues" evidence="1">
    <location>
        <begin position="188"/>
        <end position="202"/>
    </location>
</feature>
<dbReference type="OrthoDB" id="7203899at2"/>
<proteinExistence type="predicted"/>